<evidence type="ECO:0000256" key="8">
    <source>
        <dbReference type="ARBA" id="ARBA00022777"/>
    </source>
</evidence>
<accession>A0A1J5SAS5</accession>
<dbReference type="PANTHER" id="PTHR42878">
    <property type="entry name" value="TWO-COMPONENT HISTIDINE KINASE"/>
    <property type="match status" value="1"/>
</dbReference>
<feature type="transmembrane region" description="Helical" evidence="12">
    <location>
        <begin position="100"/>
        <end position="121"/>
    </location>
</feature>
<dbReference type="GO" id="GO:0030295">
    <property type="term" value="F:protein kinase activator activity"/>
    <property type="evidence" value="ECO:0007669"/>
    <property type="project" value="TreeGrafter"/>
</dbReference>
<dbReference type="InterPro" id="IPR005467">
    <property type="entry name" value="His_kinase_dom"/>
</dbReference>
<dbReference type="SMART" id="SM00388">
    <property type="entry name" value="HisKA"/>
    <property type="match status" value="1"/>
</dbReference>
<evidence type="ECO:0000256" key="7">
    <source>
        <dbReference type="ARBA" id="ARBA00022741"/>
    </source>
</evidence>
<dbReference type="CDD" id="cd00082">
    <property type="entry name" value="HisKA"/>
    <property type="match status" value="1"/>
</dbReference>
<dbReference type="SUPFAM" id="SSF55785">
    <property type="entry name" value="PYP-like sensor domain (PAS domain)"/>
    <property type="match status" value="2"/>
</dbReference>
<dbReference type="InterPro" id="IPR013656">
    <property type="entry name" value="PAS_4"/>
</dbReference>
<feature type="domain" description="Histidine kinase" evidence="13">
    <location>
        <begin position="646"/>
        <end position="860"/>
    </location>
</feature>
<feature type="transmembrane region" description="Helical" evidence="12">
    <location>
        <begin position="59"/>
        <end position="88"/>
    </location>
</feature>
<dbReference type="GO" id="GO:0007234">
    <property type="term" value="P:osmosensory signaling via phosphorelay pathway"/>
    <property type="evidence" value="ECO:0007669"/>
    <property type="project" value="TreeGrafter"/>
</dbReference>
<proteinExistence type="predicted"/>
<keyword evidence="11 12" id="KW-0472">Membrane</keyword>
<evidence type="ECO:0000256" key="10">
    <source>
        <dbReference type="ARBA" id="ARBA00023012"/>
    </source>
</evidence>
<dbReference type="SMART" id="SM00086">
    <property type="entry name" value="PAC"/>
    <property type="match status" value="2"/>
</dbReference>
<dbReference type="SMART" id="SM00387">
    <property type="entry name" value="HATPase_c"/>
    <property type="match status" value="1"/>
</dbReference>
<keyword evidence="9" id="KW-0067">ATP-binding</keyword>
<dbReference type="Pfam" id="PF08448">
    <property type="entry name" value="PAS_4"/>
    <property type="match status" value="1"/>
</dbReference>
<dbReference type="AlphaFoldDB" id="A0A1J5SAS5"/>
<sequence>MSSLPHPKQAGQPGGATLAAARRRPPWQAYLLALGCTGATLLLRFAIGPLHYPAFGAALFAFPILLSAGIGGFGPGVASTLAAVALVLTFPASGQTSPSIAFEIVTLLAAGLIVSSVAGRLKEHAAANRRSRLLGGLFIAAACAIVTAVAVFRSIESPPTGASQDRSILRLVAALHGLHQRSAAVEQDASDFAHTPDASHAATLRASLREEQASADLLGELLGPDPERNADLTALRAAVNDERRRLGSLLSARPAAAATAVPTPRPIELQSGDLDDLIERIEWMTLSDAEERASRAEDHNAFTRSVVLLGGGLASCLLVMGVFVIGADEAERRHSEEGLRSENEWLENAVRERTRELLETNRSLAASEERLQLFVRHVPAALAMFDTEMRYLTASTRWVEDHQMDAGPLRGRPHYDLFPDIPEAWKEIHRRALAGETLRSEREQVRRPDGSVQWLRWEVLPWHEADGRVGGILIFREDITERIETEESLRYHQQLLQETGHIAKVGGWEFDAVTGKGGWTEEVARIHDLDPAHPINRDEGIDFYEPGSRARIAEAVKRAVEQGVSYDLELQIVSASGVHKWVRTIGHPVVVDGRVVKVRGSFQDITAQKRTEEEIRRLNAELESRVVRRTAELEAANRELEAFSYSVSHDLRAPLRSVNGFARVLLEDFAPTLPQEARDCIARICNGASRMGQLIDDLLAFSRLSRAPLTLQPIDMNALVHSALIELQSGSDAARAEVRFSALHPCEGDPALLKQVWTNLLSNAFKYSSRRDQPVVEIGSAAAEGTVEYFVRDNGTGFDMRYAHKLFGVFQRLHRADEFEGTGVGLAIVQRIIHRHGGRVRAVAKPDQGATFFFTLHQSHVS</sequence>
<dbReference type="SUPFAM" id="SSF47384">
    <property type="entry name" value="Homodimeric domain of signal transducing histidine kinase"/>
    <property type="match status" value="1"/>
</dbReference>
<evidence type="ECO:0000256" key="3">
    <source>
        <dbReference type="ARBA" id="ARBA00012438"/>
    </source>
</evidence>
<dbReference type="GO" id="GO:0000155">
    <property type="term" value="F:phosphorelay sensor kinase activity"/>
    <property type="evidence" value="ECO:0007669"/>
    <property type="project" value="InterPro"/>
</dbReference>
<dbReference type="InterPro" id="IPR035965">
    <property type="entry name" value="PAS-like_dom_sf"/>
</dbReference>
<dbReference type="InterPro" id="IPR003594">
    <property type="entry name" value="HATPase_dom"/>
</dbReference>
<dbReference type="EC" id="2.7.13.3" evidence="3"/>
<evidence type="ECO:0000256" key="5">
    <source>
        <dbReference type="ARBA" id="ARBA00022553"/>
    </source>
</evidence>
<evidence type="ECO:0000256" key="1">
    <source>
        <dbReference type="ARBA" id="ARBA00000085"/>
    </source>
</evidence>
<dbReference type="SUPFAM" id="SSF55874">
    <property type="entry name" value="ATPase domain of HSP90 chaperone/DNA topoisomerase II/histidine kinase"/>
    <property type="match status" value="1"/>
</dbReference>
<keyword evidence="8" id="KW-0418">Kinase</keyword>
<evidence type="ECO:0000256" key="11">
    <source>
        <dbReference type="ARBA" id="ARBA00023136"/>
    </source>
</evidence>
<evidence type="ECO:0000259" key="13">
    <source>
        <dbReference type="PROSITE" id="PS50109"/>
    </source>
</evidence>
<feature type="domain" description="PAC" evidence="14">
    <location>
        <begin position="439"/>
        <end position="491"/>
    </location>
</feature>
<dbReference type="InterPro" id="IPR000014">
    <property type="entry name" value="PAS"/>
</dbReference>
<dbReference type="Gene3D" id="3.30.450.20">
    <property type="entry name" value="PAS domain"/>
    <property type="match status" value="2"/>
</dbReference>
<dbReference type="InterPro" id="IPR000700">
    <property type="entry name" value="PAS-assoc_C"/>
</dbReference>
<feature type="transmembrane region" description="Helical" evidence="12">
    <location>
        <begin position="27"/>
        <end position="47"/>
    </location>
</feature>
<dbReference type="CDD" id="cd00130">
    <property type="entry name" value="PAS"/>
    <property type="match status" value="1"/>
</dbReference>
<dbReference type="Gene3D" id="1.10.287.130">
    <property type="match status" value="1"/>
</dbReference>
<dbReference type="PROSITE" id="PS50109">
    <property type="entry name" value="HIS_KIN"/>
    <property type="match status" value="1"/>
</dbReference>
<dbReference type="Pfam" id="PF08447">
    <property type="entry name" value="PAS_3"/>
    <property type="match status" value="1"/>
</dbReference>
<name>A0A1J5SAS5_9ZZZZ</name>
<dbReference type="Gene3D" id="3.30.565.10">
    <property type="entry name" value="Histidine kinase-like ATPase, C-terminal domain"/>
    <property type="match status" value="1"/>
</dbReference>
<keyword evidence="6 15" id="KW-0808">Transferase</keyword>
<dbReference type="InterPro" id="IPR050351">
    <property type="entry name" value="BphY/WalK/GraS-like"/>
</dbReference>
<keyword evidence="12" id="KW-0812">Transmembrane</keyword>
<dbReference type="FunFam" id="3.30.565.10:FF:000023">
    <property type="entry name" value="PAS domain-containing sensor histidine kinase"/>
    <property type="match status" value="1"/>
</dbReference>
<evidence type="ECO:0000256" key="6">
    <source>
        <dbReference type="ARBA" id="ARBA00022679"/>
    </source>
</evidence>
<dbReference type="InterPro" id="IPR004358">
    <property type="entry name" value="Sig_transdc_His_kin-like_C"/>
</dbReference>
<keyword evidence="5" id="KW-0597">Phosphoprotein</keyword>
<dbReference type="InterPro" id="IPR036890">
    <property type="entry name" value="HATPase_C_sf"/>
</dbReference>
<dbReference type="PRINTS" id="PR00344">
    <property type="entry name" value="BCTRLSENSOR"/>
</dbReference>
<dbReference type="GO" id="GO:0005524">
    <property type="term" value="F:ATP binding"/>
    <property type="evidence" value="ECO:0007669"/>
    <property type="project" value="UniProtKB-KW"/>
</dbReference>
<dbReference type="InterPro" id="IPR038318">
    <property type="entry name" value="KdpD_sf"/>
</dbReference>
<dbReference type="NCBIfam" id="TIGR00229">
    <property type="entry name" value="sensory_box"/>
    <property type="match status" value="1"/>
</dbReference>
<feature type="transmembrane region" description="Helical" evidence="12">
    <location>
        <begin position="133"/>
        <end position="152"/>
    </location>
</feature>
<evidence type="ECO:0000256" key="12">
    <source>
        <dbReference type="SAM" id="Phobius"/>
    </source>
</evidence>
<feature type="domain" description="PAC" evidence="14">
    <location>
        <begin position="566"/>
        <end position="617"/>
    </location>
</feature>
<evidence type="ECO:0000313" key="15">
    <source>
        <dbReference type="EMBL" id="OIQ98851.1"/>
    </source>
</evidence>
<evidence type="ECO:0000259" key="14">
    <source>
        <dbReference type="PROSITE" id="PS50113"/>
    </source>
</evidence>
<dbReference type="Pfam" id="PF02518">
    <property type="entry name" value="HATPase_c"/>
    <property type="match status" value="1"/>
</dbReference>
<evidence type="ECO:0000256" key="4">
    <source>
        <dbReference type="ARBA" id="ARBA00022475"/>
    </source>
</evidence>
<gene>
    <name evidence="15" type="primary">cph1_21</name>
    <name evidence="15" type="ORF">GALL_190930</name>
</gene>
<keyword evidence="10" id="KW-0902">Two-component regulatory system</keyword>
<dbReference type="InterPro" id="IPR003661">
    <property type="entry name" value="HisK_dim/P_dom"/>
</dbReference>
<dbReference type="FunFam" id="1.10.287.130:FF:000070">
    <property type="entry name" value="Histidine kinase sensor protein"/>
    <property type="match status" value="1"/>
</dbReference>
<dbReference type="PANTHER" id="PTHR42878:SF15">
    <property type="entry name" value="BACTERIOPHYTOCHROME"/>
    <property type="match status" value="1"/>
</dbReference>
<comment type="caution">
    <text evidence="15">The sequence shown here is derived from an EMBL/GenBank/DDBJ whole genome shotgun (WGS) entry which is preliminary data.</text>
</comment>
<dbReference type="InterPro" id="IPR001610">
    <property type="entry name" value="PAC"/>
</dbReference>
<protein>
    <recommendedName>
        <fullName evidence="3">histidine kinase</fullName>
        <ecNumber evidence="3">2.7.13.3</ecNumber>
    </recommendedName>
</protein>
<keyword evidence="4" id="KW-1003">Cell membrane</keyword>
<reference evidence="15" key="1">
    <citation type="submission" date="2016-10" db="EMBL/GenBank/DDBJ databases">
        <title>Sequence of Gallionella enrichment culture.</title>
        <authorList>
            <person name="Poehlein A."/>
            <person name="Muehling M."/>
            <person name="Daniel R."/>
        </authorList>
    </citation>
    <scope>NUCLEOTIDE SEQUENCE</scope>
</reference>
<evidence type="ECO:0000256" key="9">
    <source>
        <dbReference type="ARBA" id="ARBA00022840"/>
    </source>
</evidence>
<dbReference type="EMBL" id="MLJW01000113">
    <property type="protein sequence ID" value="OIQ98851.1"/>
    <property type="molecule type" value="Genomic_DNA"/>
</dbReference>
<dbReference type="PROSITE" id="PS50113">
    <property type="entry name" value="PAC"/>
    <property type="match status" value="2"/>
</dbReference>
<comment type="catalytic activity">
    <reaction evidence="1">
        <text>ATP + protein L-histidine = ADP + protein N-phospho-L-histidine.</text>
        <dbReference type="EC" id="2.7.13.3"/>
    </reaction>
</comment>
<dbReference type="GO" id="GO:0000156">
    <property type="term" value="F:phosphorelay response regulator activity"/>
    <property type="evidence" value="ECO:0007669"/>
    <property type="project" value="TreeGrafter"/>
</dbReference>
<dbReference type="GO" id="GO:0005886">
    <property type="term" value="C:plasma membrane"/>
    <property type="evidence" value="ECO:0007669"/>
    <property type="project" value="UniProtKB-SubCell"/>
</dbReference>
<keyword evidence="7" id="KW-0547">Nucleotide-binding</keyword>
<evidence type="ECO:0000256" key="2">
    <source>
        <dbReference type="ARBA" id="ARBA00004236"/>
    </source>
</evidence>
<keyword evidence="12" id="KW-1133">Transmembrane helix</keyword>
<comment type="subcellular location">
    <subcellularLocation>
        <location evidence="2">Cell membrane</location>
    </subcellularLocation>
</comment>
<dbReference type="Pfam" id="PF00512">
    <property type="entry name" value="HisKA"/>
    <property type="match status" value="1"/>
</dbReference>
<dbReference type="Gene3D" id="1.20.120.620">
    <property type="entry name" value="Backbone structure of the membrane domain of e. Coli histidine kinase receptor kdpd"/>
    <property type="match status" value="1"/>
</dbReference>
<dbReference type="InterPro" id="IPR036097">
    <property type="entry name" value="HisK_dim/P_sf"/>
</dbReference>
<organism evidence="15">
    <name type="scientific">mine drainage metagenome</name>
    <dbReference type="NCBI Taxonomy" id="410659"/>
    <lineage>
        <taxon>unclassified sequences</taxon>
        <taxon>metagenomes</taxon>
        <taxon>ecological metagenomes</taxon>
    </lineage>
</organism>
<dbReference type="InterPro" id="IPR013655">
    <property type="entry name" value="PAS_fold_3"/>
</dbReference>